<feature type="domain" description="Thioredoxin" evidence="1">
    <location>
        <begin position="322"/>
        <end position="461"/>
    </location>
</feature>
<dbReference type="SUPFAM" id="SSF52833">
    <property type="entry name" value="Thioredoxin-like"/>
    <property type="match status" value="1"/>
</dbReference>
<dbReference type="InterPro" id="IPR013766">
    <property type="entry name" value="Thioredoxin_domain"/>
</dbReference>
<name>A0ABV9N529_9FLAO</name>
<dbReference type="InterPro" id="IPR036249">
    <property type="entry name" value="Thioredoxin-like_sf"/>
</dbReference>
<evidence type="ECO:0000313" key="3">
    <source>
        <dbReference type="Proteomes" id="UP001595953"/>
    </source>
</evidence>
<dbReference type="Gene3D" id="3.40.30.10">
    <property type="entry name" value="Glutaredoxin"/>
    <property type="match status" value="1"/>
</dbReference>
<dbReference type="PROSITE" id="PS51352">
    <property type="entry name" value="THIOREDOXIN_2"/>
    <property type="match status" value="1"/>
</dbReference>
<proteinExistence type="predicted"/>
<dbReference type="RefSeq" id="WP_387962318.1">
    <property type="nucleotide sequence ID" value="NZ_JBHSGP010000012.1"/>
</dbReference>
<comment type="caution">
    <text evidence="2">The sequence shown here is derived from an EMBL/GenBank/DDBJ whole genome shotgun (WGS) entry which is preliminary data.</text>
</comment>
<dbReference type="Proteomes" id="UP001595953">
    <property type="component" value="Unassembled WGS sequence"/>
</dbReference>
<accession>A0ABV9N529</accession>
<gene>
    <name evidence="2" type="ORF">ACFO5O_07140</name>
</gene>
<evidence type="ECO:0000313" key="2">
    <source>
        <dbReference type="EMBL" id="MFC4722090.1"/>
    </source>
</evidence>
<keyword evidence="3" id="KW-1185">Reference proteome</keyword>
<evidence type="ECO:0000259" key="1">
    <source>
        <dbReference type="PROSITE" id="PS51352"/>
    </source>
</evidence>
<protein>
    <submittedName>
        <fullName evidence="2">TlpA family protein disulfide reductase</fullName>
    </submittedName>
</protein>
<dbReference type="EMBL" id="JBHSGP010000012">
    <property type="protein sequence ID" value="MFC4722090.1"/>
    <property type="molecule type" value="Genomic_DNA"/>
</dbReference>
<sequence length="464" mass="54348">MTSLLSCKKSVEAGEDYAFIGGEVINPNNDYVTISSSTRFDTIALDAKNRFLFKINNLKPGLYAFAHGGEYQMVLLEPQDSIIFRLNTNDFDESLVYTGRGAKKNNYLIKMFLDNEQENQNFMNLCQFEPSRFEKVLDSTRHSKLKELDEFLSFKSYSDLFKTIATTGINYNYYANKEIYPFGYYGYRNLIHYNDLPENFYSYRKDIDYNNEDLIEFYTYNKFLYSHFNNLALKKYYQTATHYDLFDRTSVIYNLEKLNLIDSLVSNPAIKNNLLKYTTRDFMSVSEDSLETQKVLNSFLEKCSSDRDKNYINSLAFSLKGLKKGKKLPKLVLVDYNDNEVVFDSIITKPTVIYFWSSSLPLLLKNSHYKVKQLKTKFPNIDFIGININDDDNTHWKKILNQYNFPVTHEFQFKYPNESLKALAINSVKKSILVTKDCKIINPNVLLYTSEFEEELAQISKKKW</sequence>
<organism evidence="2 3">
    <name type="scientific">Geojedonia litorea</name>
    <dbReference type="NCBI Taxonomy" id="1268269"/>
    <lineage>
        <taxon>Bacteria</taxon>
        <taxon>Pseudomonadati</taxon>
        <taxon>Bacteroidota</taxon>
        <taxon>Flavobacteriia</taxon>
        <taxon>Flavobacteriales</taxon>
        <taxon>Flavobacteriaceae</taxon>
        <taxon>Geojedonia</taxon>
    </lineage>
</organism>
<reference evidence="3" key="1">
    <citation type="journal article" date="2019" name="Int. J. Syst. Evol. Microbiol.">
        <title>The Global Catalogue of Microorganisms (GCM) 10K type strain sequencing project: providing services to taxonomists for standard genome sequencing and annotation.</title>
        <authorList>
            <consortium name="The Broad Institute Genomics Platform"/>
            <consortium name="The Broad Institute Genome Sequencing Center for Infectious Disease"/>
            <person name="Wu L."/>
            <person name="Ma J."/>
        </authorList>
    </citation>
    <scope>NUCLEOTIDE SEQUENCE [LARGE SCALE GENOMIC DNA]</scope>
    <source>
        <strain evidence="3">CCUG 63682</strain>
    </source>
</reference>